<dbReference type="Gene3D" id="3.40.50.300">
    <property type="entry name" value="P-loop containing nucleotide triphosphate hydrolases"/>
    <property type="match status" value="1"/>
</dbReference>
<evidence type="ECO:0000259" key="2">
    <source>
        <dbReference type="Pfam" id="PF01712"/>
    </source>
</evidence>
<accession>A0A443RW28</accession>
<comment type="caution">
    <text evidence="3">The sequence shown here is derived from an EMBL/GenBank/DDBJ whole genome shotgun (WGS) entry which is preliminary data.</text>
</comment>
<proteinExistence type="predicted"/>
<keyword evidence="1" id="KW-0732">Signal</keyword>
<dbReference type="AlphaFoldDB" id="A0A443RW28"/>
<dbReference type="PANTHER" id="PTHR10513">
    <property type="entry name" value="DEOXYNUCLEOSIDE KINASE"/>
    <property type="match status" value="1"/>
</dbReference>
<sequence length="86" mass="10044">MYNSMLTSTSLLLSLLYANECKIQSTDFLYDPEINVIVYLRSTPEYCMRRIHERGRSEESNVSEALLDKLHTLHEKWIEAMSISSK</sequence>
<dbReference type="Pfam" id="PF01712">
    <property type="entry name" value="dNK"/>
    <property type="match status" value="1"/>
</dbReference>
<organism evidence="3 4">
    <name type="scientific">Leptotrombidium deliense</name>
    <dbReference type="NCBI Taxonomy" id="299467"/>
    <lineage>
        <taxon>Eukaryota</taxon>
        <taxon>Metazoa</taxon>
        <taxon>Ecdysozoa</taxon>
        <taxon>Arthropoda</taxon>
        <taxon>Chelicerata</taxon>
        <taxon>Arachnida</taxon>
        <taxon>Acari</taxon>
        <taxon>Acariformes</taxon>
        <taxon>Trombidiformes</taxon>
        <taxon>Prostigmata</taxon>
        <taxon>Anystina</taxon>
        <taxon>Parasitengona</taxon>
        <taxon>Trombiculoidea</taxon>
        <taxon>Trombiculidae</taxon>
        <taxon>Leptotrombidium</taxon>
    </lineage>
</organism>
<dbReference type="InterPro" id="IPR031314">
    <property type="entry name" value="DNK_dom"/>
</dbReference>
<evidence type="ECO:0000313" key="4">
    <source>
        <dbReference type="Proteomes" id="UP000288716"/>
    </source>
</evidence>
<evidence type="ECO:0000256" key="1">
    <source>
        <dbReference type="SAM" id="SignalP"/>
    </source>
</evidence>
<dbReference type="Proteomes" id="UP000288716">
    <property type="component" value="Unassembled WGS sequence"/>
</dbReference>
<reference evidence="3 4" key="1">
    <citation type="journal article" date="2018" name="Gigascience">
        <title>Genomes of trombidid mites reveal novel predicted allergens and laterally-transferred genes associated with secondary metabolism.</title>
        <authorList>
            <person name="Dong X."/>
            <person name="Chaisiri K."/>
            <person name="Xia D."/>
            <person name="Armstrong S.D."/>
            <person name="Fang Y."/>
            <person name="Donnelly M.J."/>
            <person name="Kadowaki T."/>
            <person name="McGarry J.W."/>
            <person name="Darby A.C."/>
            <person name="Makepeace B.L."/>
        </authorList>
    </citation>
    <scope>NUCLEOTIDE SEQUENCE [LARGE SCALE GENOMIC DNA]</scope>
    <source>
        <strain evidence="3">UoL-UT</strain>
    </source>
</reference>
<keyword evidence="3" id="KW-0418">Kinase</keyword>
<feature type="chain" id="PRO_5019480521" evidence="1">
    <location>
        <begin position="22"/>
        <end position="86"/>
    </location>
</feature>
<protein>
    <submittedName>
        <fullName evidence="3">Deoxycytidine kinase-like isoform X2</fullName>
    </submittedName>
</protein>
<keyword evidence="4" id="KW-1185">Reference proteome</keyword>
<name>A0A443RW28_9ACAR</name>
<dbReference type="InterPro" id="IPR050566">
    <property type="entry name" value="Deoxyribonucleoside_kinase"/>
</dbReference>
<dbReference type="PANTHER" id="PTHR10513:SF35">
    <property type="entry name" value="DEOXYADENOSINE KINASE"/>
    <property type="match status" value="1"/>
</dbReference>
<dbReference type="GO" id="GO:0005739">
    <property type="term" value="C:mitochondrion"/>
    <property type="evidence" value="ECO:0007669"/>
    <property type="project" value="TreeGrafter"/>
</dbReference>
<evidence type="ECO:0000313" key="3">
    <source>
        <dbReference type="EMBL" id="RWS19577.1"/>
    </source>
</evidence>
<dbReference type="SUPFAM" id="SSF52540">
    <property type="entry name" value="P-loop containing nucleoside triphosphate hydrolases"/>
    <property type="match status" value="1"/>
</dbReference>
<feature type="non-terminal residue" evidence="3">
    <location>
        <position position="86"/>
    </location>
</feature>
<feature type="domain" description="Deoxynucleoside kinase" evidence="2">
    <location>
        <begin position="32"/>
        <end position="82"/>
    </location>
</feature>
<gene>
    <name evidence="3" type="ORF">B4U80_14966</name>
</gene>
<dbReference type="InterPro" id="IPR027417">
    <property type="entry name" value="P-loop_NTPase"/>
</dbReference>
<dbReference type="VEuPathDB" id="VectorBase:LDEU012463"/>
<dbReference type="EMBL" id="NCKV01024777">
    <property type="protein sequence ID" value="RWS19577.1"/>
    <property type="molecule type" value="Genomic_DNA"/>
</dbReference>
<dbReference type="GO" id="GO:0019136">
    <property type="term" value="F:deoxynucleoside kinase activity"/>
    <property type="evidence" value="ECO:0007669"/>
    <property type="project" value="TreeGrafter"/>
</dbReference>
<keyword evidence="3" id="KW-0808">Transferase</keyword>
<feature type="signal peptide" evidence="1">
    <location>
        <begin position="1"/>
        <end position="21"/>
    </location>
</feature>
<dbReference type="STRING" id="299467.A0A443RW28"/>
<dbReference type="OrthoDB" id="567086at2759"/>